<keyword evidence="1" id="KW-0812">Transmembrane</keyword>
<dbReference type="AlphaFoldDB" id="A0A5J4U9D9"/>
<name>A0A5J4U9D9_9EUKA</name>
<dbReference type="EMBL" id="SNRW01018582">
    <property type="protein sequence ID" value="KAA6367197.1"/>
    <property type="molecule type" value="Genomic_DNA"/>
</dbReference>
<keyword evidence="1" id="KW-1133">Transmembrane helix</keyword>
<accession>A0A5J4U9D9</accession>
<keyword evidence="1" id="KW-0472">Membrane</keyword>
<evidence type="ECO:0000256" key="1">
    <source>
        <dbReference type="SAM" id="Phobius"/>
    </source>
</evidence>
<protein>
    <submittedName>
        <fullName evidence="2">Uncharacterized protein</fullName>
    </submittedName>
</protein>
<organism evidence="2 3">
    <name type="scientific">Streblomastix strix</name>
    <dbReference type="NCBI Taxonomy" id="222440"/>
    <lineage>
        <taxon>Eukaryota</taxon>
        <taxon>Metamonada</taxon>
        <taxon>Preaxostyla</taxon>
        <taxon>Oxymonadida</taxon>
        <taxon>Streblomastigidae</taxon>
        <taxon>Streblomastix</taxon>
    </lineage>
</organism>
<gene>
    <name evidence="2" type="ORF">EZS28_037277</name>
</gene>
<evidence type="ECO:0000313" key="3">
    <source>
        <dbReference type="Proteomes" id="UP000324800"/>
    </source>
</evidence>
<comment type="caution">
    <text evidence="2">The sequence shown here is derived from an EMBL/GenBank/DDBJ whole genome shotgun (WGS) entry which is preliminary data.</text>
</comment>
<reference evidence="2 3" key="1">
    <citation type="submission" date="2019-03" db="EMBL/GenBank/DDBJ databases">
        <title>Single cell metagenomics reveals metabolic interactions within the superorganism composed of flagellate Streblomastix strix and complex community of Bacteroidetes bacteria on its surface.</title>
        <authorList>
            <person name="Treitli S.C."/>
            <person name="Kolisko M."/>
            <person name="Husnik F."/>
            <person name="Keeling P."/>
            <person name="Hampl V."/>
        </authorList>
    </citation>
    <scope>NUCLEOTIDE SEQUENCE [LARGE SCALE GENOMIC DNA]</scope>
    <source>
        <strain evidence="2">ST1C</strain>
    </source>
</reference>
<dbReference type="Proteomes" id="UP000324800">
    <property type="component" value="Unassembled WGS sequence"/>
</dbReference>
<proteinExistence type="predicted"/>
<sequence>MFRQQGISKQVVTLASFGNRRQKSVTIHWKWPYFSTRYAGTTNERQQQNQRTRLRHASVALQPAMLAVTSVMTLFFMLIVTCLMSHIKFFKPDSVSGSACSPVIKPLGQSVNAENIKMSSSGMLTLKRIGIVYGMDV</sequence>
<evidence type="ECO:0000313" key="2">
    <source>
        <dbReference type="EMBL" id="KAA6367197.1"/>
    </source>
</evidence>
<feature type="transmembrane region" description="Helical" evidence="1">
    <location>
        <begin position="64"/>
        <end position="84"/>
    </location>
</feature>